<gene>
    <name evidence="5" type="ORF">UU82_C0004G0006</name>
</gene>
<dbReference type="Pfam" id="PF00856">
    <property type="entry name" value="SET"/>
    <property type="match status" value="1"/>
</dbReference>
<dbReference type="InterPro" id="IPR046341">
    <property type="entry name" value="SET_dom_sf"/>
</dbReference>
<dbReference type="Gene3D" id="2.170.270.10">
    <property type="entry name" value="SET domain"/>
    <property type="match status" value="1"/>
</dbReference>
<dbReference type="PANTHER" id="PTHR12350">
    <property type="entry name" value="HISTONE-LYSINE N-METHYLTRANSFERASE-RELATED"/>
    <property type="match status" value="1"/>
</dbReference>
<organism evidence="5 6">
    <name type="scientific">Candidatus Nomurabacteria bacterium GW2011_GWC2_41_8</name>
    <dbReference type="NCBI Taxonomy" id="1618755"/>
    <lineage>
        <taxon>Bacteria</taxon>
        <taxon>Candidatus Nomuraibacteriota</taxon>
    </lineage>
</organism>
<feature type="domain" description="Post-SET" evidence="4">
    <location>
        <begin position="124"/>
        <end position="140"/>
    </location>
</feature>
<dbReference type="EMBL" id="LCCC01000004">
    <property type="protein sequence ID" value="KKS24512.1"/>
    <property type="molecule type" value="Genomic_DNA"/>
</dbReference>
<evidence type="ECO:0000313" key="6">
    <source>
        <dbReference type="Proteomes" id="UP000033949"/>
    </source>
</evidence>
<protein>
    <submittedName>
        <fullName evidence="5">Nuclear protein SET</fullName>
    </submittedName>
</protein>
<dbReference type="AlphaFoldDB" id="A0A0G0XJ91"/>
<dbReference type="PROSITE" id="PS50280">
    <property type="entry name" value="SET"/>
    <property type="match status" value="1"/>
</dbReference>
<keyword evidence="2" id="KW-0949">S-adenosyl-L-methionine</keyword>
<dbReference type="SMART" id="SM00317">
    <property type="entry name" value="SET"/>
    <property type="match status" value="1"/>
</dbReference>
<dbReference type="InterPro" id="IPR001214">
    <property type="entry name" value="SET_dom"/>
</dbReference>
<dbReference type="Proteomes" id="UP000033949">
    <property type="component" value="Unassembled WGS sequence"/>
</dbReference>
<evidence type="ECO:0000256" key="2">
    <source>
        <dbReference type="ARBA" id="ARBA00022691"/>
    </source>
</evidence>
<feature type="domain" description="SET" evidence="3">
    <location>
        <begin position="10"/>
        <end position="115"/>
    </location>
</feature>
<keyword evidence="1" id="KW-0808">Transferase</keyword>
<dbReference type="InterPro" id="IPR053201">
    <property type="entry name" value="Flavunoidine_N-MTase"/>
</dbReference>
<evidence type="ECO:0000313" key="5">
    <source>
        <dbReference type="EMBL" id="KKS24512.1"/>
    </source>
</evidence>
<dbReference type="InterPro" id="IPR003616">
    <property type="entry name" value="Post-SET_dom"/>
</dbReference>
<evidence type="ECO:0000259" key="3">
    <source>
        <dbReference type="PROSITE" id="PS50280"/>
    </source>
</evidence>
<reference evidence="5 6" key="1">
    <citation type="journal article" date="2015" name="Nature">
        <title>rRNA introns, odd ribosomes, and small enigmatic genomes across a large radiation of phyla.</title>
        <authorList>
            <person name="Brown C.T."/>
            <person name="Hug L.A."/>
            <person name="Thomas B.C."/>
            <person name="Sharon I."/>
            <person name="Castelle C.J."/>
            <person name="Singh A."/>
            <person name="Wilkins M.J."/>
            <person name="Williams K.H."/>
            <person name="Banfield J.F."/>
        </authorList>
    </citation>
    <scope>NUCLEOTIDE SEQUENCE [LARGE SCALE GENOMIC DNA]</scope>
</reference>
<sequence length="169" mass="19358">MKYTFSWLTKKIHKRKVPNGFGLFSTKKIKKGERVIVFGGYVMTPQQFDALSEKLKSYPFQIADDLYFGLSKISEIEEADYLNHSCNPNCGFGGEITIVAMKNIKKGEEITIDYAMSISSRKIGSMSCSCGSKLCRKMITADDWKIKDLQRRYKGFFEPFLEKKINSKT</sequence>
<dbReference type="PROSITE" id="PS50868">
    <property type="entry name" value="POST_SET"/>
    <property type="match status" value="1"/>
</dbReference>
<name>A0A0G0XJ91_9BACT</name>
<evidence type="ECO:0000256" key="1">
    <source>
        <dbReference type="ARBA" id="ARBA00022679"/>
    </source>
</evidence>
<evidence type="ECO:0000259" key="4">
    <source>
        <dbReference type="PROSITE" id="PS50868"/>
    </source>
</evidence>
<dbReference type="SUPFAM" id="SSF82199">
    <property type="entry name" value="SET domain"/>
    <property type="match status" value="1"/>
</dbReference>
<accession>A0A0G0XJ91</accession>
<proteinExistence type="predicted"/>
<comment type="caution">
    <text evidence="5">The sequence shown here is derived from an EMBL/GenBank/DDBJ whole genome shotgun (WGS) entry which is preliminary data.</text>
</comment>
<dbReference type="GO" id="GO:0016740">
    <property type="term" value="F:transferase activity"/>
    <property type="evidence" value="ECO:0007669"/>
    <property type="project" value="UniProtKB-KW"/>
</dbReference>
<dbReference type="PANTHER" id="PTHR12350:SF19">
    <property type="entry name" value="SET DOMAIN-CONTAINING PROTEIN"/>
    <property type="match status" value="1"/>
</dbReference>